<name>A0ABD3WSJ5_SINWO</name>
<keyword evidence="3" id="KW-1185">Reference proteome</keyword>
<dbReference type="PANTHER" id="PTHR38640:SF1">
    <property type="entry name" value="GEO09659P1"/>
    <property type="match status" value="1"/>
</dbReference>
<gene>
    <name evidence="2" type="ORF">ACJMK2_034714</name>
</gene>
<accession>A0ABD3WSJ5</accession>
<evidence type="ECO:0000313" key="2">
    <source>
        <dbReference type="EMBL" id="KAL3876934.1"/>
    </source>
</evidence>
<feature type="transmembrane region" description="Helical" evidence="1">
    <location>
        <begin position="37"/>
        <end position="58"/>
    </location>
</feature>
<feature type="transmembrane region" description="Helical" evidence="1">
    <location>
        <begin position="70"/>
        <end position="90"/>
    </location>
</feature>
<proteinExistence type="predicted"/>
<comment type="caution">
    <text evidence="2">The sequence shown here is derived from an EMBL/GenBank/DDBJ whole genome shotgun (WGS) entry which is preliminary data.</text>
</comment>
<feature type="transmembrane region" description="Helical" evidence="1">
    <location>
        <begin position="102"/>
        <end position="119"/>
    </location>
</feature>
<protein>
    <submittedName>
        <fullName evidence="2">Uncharacterized protein</fullName>
    </submittedName>
</protein>
<dbReference type="EMBL" id="JBJQND010000005">
    <property type="protein sequence ID" value="KAL3876934.1"/>
    <property type="molecule type" value="Genomic_DNA"/>
</dbReference>
<dbReference type="AlphaFoldDB" id="A0ABD3WSJ5"/>
<evidence type="ECO:0000256" key="1">
    <source>
        <dbReference type="SAM" id="Phobius"/>
    </source>
</evidence>
<dbReference type="Proteomes" id="UP001634394">
    <property type="component" value="Unassembled WGS sequence"/>
</dbReference>
<reference evidence="2 3" key="1">
    <citation type="submission" date="2024-11" db="EMBL/GenBank/DDBJ databases">
        <title>Chromosome-level genome assembly of the freshwater bivalve Anodonta woodiana.</title>
        <authorList>
            <person name="Chen X."/>
        </authorList>
    </citation>
    <scope>NUCLEOTIDE SEQUENCE [LARGE SCALE GENOMIC DNA]</scope>
    <source>
        <strain evidence="2">MN2024</strain>
        <tissue evidence="2">Gills</tissue>
    </source>
</reference>
<keyword evidence="1" id="KW-0472">Membrane</keyword>
<dbReference type="PANTHER" id="PTHR38640">
    <property type="entry name" value="GEO09659P1"/>
    <property type="match status" value="1"/>
</dbReference>
<sequence length="129" mass="15061">MSKIYEECIPILGAISYEMFSTNIMLPRKFSEFWGKYHMRAADVLWFNAHIGIGLYLYQRPHLQRAPVKWRVVYSLFGTAIFNFGSVLFWGVCKTLMPESPILRFLFGLSSGVLLLFVGKRYLDYIDFV</sequence>
<organism evidence="2 3">
    <name type="scientific">Sinanodonta woodiana</name>
    <name type="common">Chinese pond mussel</name>
    <name type="synonym">Anodonta woodiana</name>
    <dbReference type="NCBI Taxonomy" id="1069815"/>
    <lineage>
        <taxon>Eukaryota</taxon>
        <taxon>Metazoa</taxon>
        <taxon>Spiralia</taxon>
        <taxon>Lophotrochozoa</taxon>
        <taxon>Mollusca</taxon>
        <taxon>Bivalvia</taxon>
        <taxon>Autobranchia</taxon>
        <taxon>Heteroconchia</taxon>
        <taxon>Palaeoheterodonta</taxon>
        <taxon>Unionida</taxon>
        <taxon>Unionoidea</taxon>
        <taxon>Unionidae</taxon>
        <taxon>Unioninae</taxon>
        <taxon>Sinanodonta</taxon>
    </lineage>
</organism>
<keyword evidence="1" id="KW-0812">Transmembrane</keyword>
<keyword evidence="1" id="KW-1133">Transmembrane helix</keyword>
<evidence type="ECO:0000313" key="3">
    <source>
        <dbReference type="Proteomes" id="UP001634394"/>
    </source>
</evidence>